<dbReference type="Pfam" id="PF01757">
    <property type="entry name" value="Acyl_transf_3"/>
    <property type="match status" value="1"/>
</dbReference>
<feature type="transmembrane region" description="Helical" evidence="7">
    <location>
        <begin position="102"/>
        <end position="121"/>
    </location>
</feature>
<keyword evidence="3" id="KW-1003">Cell membrane</keyword>
<feature type="transmembrane region" description="Helical" evidence="7">
    <location>
        <begin position="25"/>
        <end position="45"/>
    </location>
</feature>
<gene>
    <name evidence="9" type="ORF">SAMN04487771_100642</name>
</gene>
<evidence type="ECO:0000313" key="10">
    <source>
        <dbReference type="Proteomes" id="UP000199820"/>
    </source>
</evidence>
<evidence type="ECO:0000256" key="5">
    <source>
        <dbReference type="ARBA" id="ARBA00022989"/>
    </source>
</evidence>
<keyword evidence="9" id="KW-0808">Transferase</keyword>
<dbReference type="GO" id="GO:0005886">
    <property type="term" value="C:plasma membrane"/>
    <property type="evidence" value="ECO:0007669"/>
    <property type="project" value="UniProtKB-SubCell"/>
</dbReference>
<evidence type="ECO:0000313" key="9">
    <source>
        <dbReference type="EMBL" id="SET15145.1"/>
    </source>
</evidence>
<evidence type="ECO:0000256" key="4">
    <source>
        <dbReference type="ARBA" id="ARBA00022692"/>
    </source>
</evidence>
<evidence type="ECO:0000256" key="1">
    <source>
        <dbReference type="ARBA" id="ARBA00004651"/>
    </source>
</evidence>
<feature type="transmembrane region" description="Helical" evidence="7">
    <location>
        <begin position="243"/>
        <end position="264"/>
    </location>
</feature>
<evidence type="ECO:0000256" key="2">
    <source>
        <dbReference type="ARBA" id="ARBA00007400"/>
    </source>
</evidence>
<sequence>MNDLDRKQKTEFAGGRNECLDRIRAAATFFVVLNHTVQLMFPLHPDGIARMSGVRKLFGIGLFTAGRLGVPLFLFLSGYLLLPRKYDTGRIRRFYRHNLIPLLVSWEAWCLVYEAYMVWWLKTPFQAGQWFRRALFLEYEGMPHSWYIPMILGVYLFLPYVAMGVQQMEGKILFLLLGMVYLYRFCLESVNLLMDVFHVHPWNLRELQLDLNFSGDYYGFYLVLGYCFWRYREELGSIMKRAWAVILVTAVFAVSAVFTVWIQIRILQANYDYNVWYTFFIMPVLGSCAFLLLCRLPQPGVFRGLVTDISVHSFGVFLVHVMVIGVLLWKMGLWANLEAQCLLVTVLTFVLSVGVTKIGGKIPLLRTLLLVKNA</sequence>
<dbReference type="OrthoDB" id="2061778at2"/>
<dbReference type="EMBL" id="FOIL01000006">
    <property type="protein sequence ID" value="SET15145.1"/>
    <property type="molecule type" value="Genomic_DNA"/>
</dbReference>
<feature type="transmembrane region" description="Helical" evidence="7">
    <location>
        <begin position="146"/>
        <end position="165"/>
    </location>
</feature>
<evidence type="ECO:0000256" key="6">
    <source>
        <dbReference type="ARBA" id="ARBA00023136"/>
    </source>
</evidence>
<protein>
    <submittedName>
        <fullName evidence="9">Surface polysaccharide O-acyltransferase, integral membrane enzyme</fullName>
    </submittedName>
</protein>
<dbReference type="GO" id="GO:0016413">
    <property type="term" value="F:O-acetyltransferase activity"/>
    <property type="evidence" value="ECO:0007669"/>
    <property type="project" value="TreeGrafter"/>
</dbReference>
<feature type="domain" description="Acyltransferase 3" evidence="8">
    <location>
        <begin position="18"/>
        <end position="354"/>
    </location>
</feature>
<comment type="subcellular location">
    <subcellularLocation>
        <location evidence="1">Cell membrane</location>
        <topology evidence="1">Multi-pass membrane protein</topology>
    </subcellularLocation>
</comment>
<keyword evidence="4 7" id="KW-0812">Transmembrane</keyword>
<proteinExistence type="inferred from homology"/>
<dbReference type="PANTHER" id="PTHR40074:SF2">
    <property type="entry name" value="O-ACETYLTRANSFERASE WECH"/>
    <property type="match status" value="1"/>
</dbReference>
<name>A0A1I0C6N6_9FIRM</name>
<dbReference type="PANTHER" id="PTHR40074">
    <property type="entry name" value="O-ACETYLTRANSFERASE WECH"/>
    <property type="match status" value="1"/>
</dbReference>
<feature type="transmembrane region" description="Helical" evidence="7">
    <location>
        <begin position="214"/>
        <end position="231"/>
    </location>
</feature>
<keyword evidence="9" id="KW-0012">Acyltransferase</keyword>
<accession>A0A1I0C6N6</accession>
<evidence type="ECO:0000256" key="7">
    <source>
        <dbReference type="SAM" id="Phobius"/>
    </source>
</evidence>
<dbReference type="Proteomes" id="UP000199820">
    <property type="component" value="Unassembled WGS sequence"/>
</dbReference>
<dbReference type="RefSeq" id="WP_074648758.1">
    <property type="nucleotide sequence ID" value="NZ_FOIL01000006.1"/>
</dbReference>
<feature type="transmembrane region" description="Helical" evidence="7">
    <location>
        <begin position="57"/>
        <end position="82"/>
    </location>
</feature>
<feature type="transmembrane region" description="Helical" evidence="7">
    <location>
        <begin position="335"/>
        <end position="356"/>
    </location>
</feature>
<comment type="similarity">
    <text evidence="2">Belongs to the acyltransferase 3 family.</text>
</comment>
<keyword evidence="5 7" id="KW-1133">Transmembrane helix</keyword>
<evidence type="ECO:0000256" key="3">
    <source>
        <dbReference type="ARBA" id="ARBA00022475"/>
    </source>
</evidence>
<organism evidence="9 10">
    <name type="scientific">[Clostridium] aminophilum</name>
    <dbReference type="NCBI Taxonomy" id="1526"/>
    <lineage>
        <taxon>Bacteria</taxon>
        <taxon>Bacillati</taxon>
        <taxon>Bacillota</taxon>
        <taxon>Clostridia</taxon>
        <taxon>Lachnospirales</taxon>
        <taxon>Lachnospiraceae</taxon>
    </lineage>
</organism>
<dbReference type="GO" id="GO:0009246">
    <property type="term" value="P:enterobacterial common antigen biosynthetic process"/>
    <property type="evidence" value="ECO:0007669"/>
    <property type="project" value="TreeGrafter"/>
</dbReference>
<reference evidence="9 10" key="1">
    <citation type="submission" date="2016-10" db="EMBL/GenBank/DDBJ databases">
        <authorList>
            <person name="de Groot N.N."/>
        </authorList>
    </citation>
    <scope>NUCLEOTIDE SEQUENCE [LARGE SCALE GENOMIC DNA]</scope>
    <source>
        <strain evidence="9 10">KH1P1</strain>
    </source>
</reference>
<feature type="transmembrane region" description="Helical" evidence="7">
    <location>
        <begin position="276"/>
        <end position="293"/>
    </location>
</feature>
<keyword evidence="10" id="KW-1185">Reference proteome</keyword>
<dbReference type="AlphaFoldDB" id="A0A1I0C6N6"/>
<dbReference type="InterPro" id="IPR002656">
    <property type="entry name" value="Acyl_transf_3_dom"/>
</dbReference>
<evidence type="ECO:0000259" key="8">
    <source>
        <dbReference type="Pfam" id="PF01757"/>
    </source>
</evidence>
<feature type="transmembrane region" description="Helical" evidence="7">
    <location>
        <begin position="305"/>
        <end position="329"/>
    </location>
</feature>
<keyword evidence="6 7" id="KW-0472">Membrane</keyword>
<dbReference type="STRING" id="1526.SAMN02910262_01224"/>
<feature type="transmembrane region" description="Helical" evidence="7">
    <location>
        <begin position="172"/>
        <end position="194"/>
    </location>
</feature>